<reference evidence="4" key="1">
    <citation type="submission" date="2017-10" db="EMBL/GenBank/DDBJ databases">
        <title>Rapid genome shrinkage in a self-fertile nematode reveals novel sperm competition proteins.</title>
        <authorList>
            <person name="Yin D."/>
            <person name="Schwarz E.M."/>
            <person name="Thomas C.G."/>
            <person name="Felde R.L."/>
            <person name="Korf I.F."/>
            <person name="Cutter A.D."/>
            <person name="Schartner C.M."/>
            <person name="Ralston E.J."/>
            <person name="Meyer B.J."/>
            <person name="Haag E.S."/>
        </authorList>
    </citation>
    <scope>NUCLEOTIDE SEQUENCE [LARGE SCALE GENOMIC DNA]</scope>
    <source>
        <strain evidence="4">JU1422</strain>
    </source>
</reference>
<dbReference type="InterPro" id="IPR001926">
    <property type="entry name" value="TrpB-like_PALP"/>
</dbReference>
<dbReference type="InterPro" id="IPR050214">
    <property type="entry name" value="Cys_Synth/Cystath_Beta-Synth"/>
</dbReference>
<dbReference type="GO" id="GO:0019344">
    <property type="term" value="P:cysteine biosynthetic process"/>
    <property type="evidence" value="ECO:0007669"/>
    <property type="project" value="UniProtKB-ARBA"/>
</dbReference>
<dbReference type="PANTHER" id="PTHR10314">
    <property type="entry name" value="CYSTATHIONINE BETA-SYNTHASE"/>
    <property type="match status" value="1"/>
</dbReference>
<dbReference type="Pfam" id="PF00291">
    <property type="entry name" value="PALP"/>
    <property type="match status" value="1"/>
</dbReference>
<accession>A0A2G5U8K0</accession>
<sequence>MKLLFLALALCAIVFTEDITKISKSQVPNEESVAKEETEWRLKAIQKLWNERRNMGHTPMAKFSPPGFPNADIFFKNETATTTRTLKHRFAWALLLWAITEGKVTSKTSGVYDSTSGNTGSAEAYMCTLVGVPYYAVVADNLEEEKVKQIESFGGKIIKVREECLVVSRVGLVANSWQVPVSQRNLQAKKHAAEKNGFFMNQFGNAEKAEEFHESGDFYFESTNVYHEIIVQLKKEKEQAVKIPDYFVHSAGTGGTISSVGRYIARYGAPTKVILSDSQYSLFYDYVIGHKFTNQSGAGIWTPPGIAGIGYGYDIEPVLYGQTTSLTRNVIHEAMRMPDIASVAAMRILDEKGYNVGPSTSLNFLVSLYKAYQKKAKQSPIKHRLTIVTLACDPGDFYRSTYLKDEWVEKSFKKFGGVEGMECWKKLIQESIDTGSDFVSKGLTMCPGSYKV</sequence>
<name>A0A2G5U8K0_9PELO</name>
<dbReference type="Gene3D" id="3.40.50.1100">
    <property type="match status" value="2"/>
</dbReference>
<dbReference type="Proteomes" id="UP000230233">
    <property type="component" value="Chromosome IV"/>
</dbReference>
<proteinExistence type="predicted"/>
<feature type="domain" description="Tryptophan synthase beta chain-like PALP" evidence="2">
    <location>
        <begin position="56"/>
        <end position="392"/>
    </location>
</feature>
<organism evidence="3 4">
    <name type="scientific">Caenorhabditis nigoni</name>
    <dbReference type="NCBI Taxonomy" id="1611254"/>
    <lineage>
        <taxon>Eukaryota</taxon>
        <taxon>Metazoa</taxon>
        <taxon>Ecdysozoa</taxon>
        <taxon>Nematoda</taxon>
        <taxon>Chromadorea</taxon>
        <taxon>Rhabditida</taxon>
        <taxon>Rhabditina</taxon>
        <taxon>Rhabditomorpha</taxon>
        <taxon>Rhabditoidea</taxon>
        <taxon>Rhabditidae</taxon>
        <taxon>Peloderinae</taxon>
        <taxon>Caenorhabditis</taxon>
    </lineage>
</organism>
<dbReference type="FunFam" id="3.40.50.1100:FF:000079">
    <property type="entry name" value="Putative pyridoxal-phosphate dependent protein F13B12.4"/>
    <property type="match status" value="1"/>
</dbReference>
<evidence type="ECO:0000313" key="4">
    <source>
        <dbReference type="Proteomes" id="UP000230233"/>
    </source>
</evidence>
<dbReference type="InterPro" id="IPR036052">
    <property type="entry name" value="TrpB-like_PALP_sf"/>
</dbReference>
<dbReference type="SUPFAM" id="SSF53686">
    <property type="entry name" value="Tryptophan synthase beta subunit-like PLP-dependent enzymes"/>
    <property type="match status" value="1"/>
</dbReference>
<dbReference type="EMBL" id="PDUG01000004">
    <property type="protein sequence ID" value="PIC35880.1"/>
    <property type="molecule type" value="Genomic_DNA"/>
</dbReference>
<feature type="chain" id="PRO_5013862193" description="Tryptophan synthase beta chain-like PALP domain-containing protein" evidence="1">
    <location>
        <begin position="17"/>
        <end position="452"/>
    </location>
</feature>
<keyword evidence="1" id="KW-0732">Signal</keyword>
<evidence type="ECO:0000313" key="3">
    <source>
        <dbReference type="EMBL" id="PIC35880.1"/>
    </source>
</evidence>
<feature type="signal peptide" evidence="1">
    <location>
        <begin position="1"/>
        <end position="16"/>
    </location>
</feature>
<evidence type="ECO:0000256" key="1">
    <source>
        <dbReference type="SAM" id="SignalP"/>
    </source>
</evidence>
<protein>
    <recommendedName>
        <fullName evidence="2">Tryptophan synthase beta chain-like PALP domain-containing protein</fullName>
    </recommendedName>
</protein>
<keyword evidence="4" id="KW-1185">Reference proteome</keyword>
<dbReference type="OrthoDB" id="10259545at2759"/>
<comment type="caution">
    <text evidence="3">The sequence shown here is derived from an EMBL/GenBank/DDBJ whole genome shotgun (WGS) entry which is preliminary data.</text>
</comment>
<dbReference type="AlphaFoldDB" id="A0A2G5U8K0"/>
<evidence type="ECO:0000259" key="2">
    <source>
        <dbReference type="Pfam" id="PF00291"/>
    </source>
</evidence>
<dbReference type="STRING" id="1611254.A0A2G5U8K0"/>
<gene>
    <name evidence="3" type="primary">Cnig_chr_IV.g15090</name>
    <name evidence="3" type="ORF">B9Z55_015090</name>
</gene>